<evidence type="ECO:0000256" key="1">
    <source>
        <dbReference type="ARBA" id="ARBA00022614"/>
    </source>
</evidence>
<dbReference type="Gene3D" id="1.10.8.430">
    <property type="entry name" value="Helical domain of apoptotic protease-activating factors"/>
    <property type="match status" value="1"/>
</dbReference>
<accession>A0AAD5DE41</accession>
<dbReference type="SMART" id="SM00369">
    <property type="entry name" value="LRR_TYP"/>
    <property type="match status" value="3"/>
</dbReference>
<comment type="caution">
    <text evidence="4">The sequence shown here is derived from an EMBL/GenBank/DDBJ whole genome shotgun (WGS) entry which is preliminary data.</text>
</comment>
<dbReference type="InterPro" id="IPR058192">
    <property type="entry name" value="WHD_ROQ1-like"/>
</dbReference>
<feature type="domain" description="Disease resistance protein Roq1-like winged-helix" evidence="3">
    <location>
        <begin position="63"/>
        <end position="131"/>
    </location>
</feature>
<sequence>MFIKEVVGRAGGLPLVLKVWSRHFQQYGREQWPSILETLKGIPHGDVQKQLQMSYDSLTPRLKKLFLDIACFFDGMEKDMVVKVLEDEDLRFFPNNEIQYLVDKSLVEITLDNRLWMHHAIREMGREIVRQENEDEPGQRTRLLDDRDVENVLTECSGATLGAFKKMSNLRLIHFNCSQNNFSHEEMAHLCFKKLKYMCWSQFSFKSLDNIEMCNVVVLQISTSKLETLWEGMKSLKKLRILDVSYSDSLTRTGSFSGLENLEKLYLRNCRNLKELDNSVGDLQKLAILDLSSSIPLERIPWEMISKLASLRELVLGDLDRQLEPDEVNDPLLYSLKKVSITTLKLSGCNISRTSGGVVSLAWLKHLRLWNTSFSSCPDSLLQLHELNTIELWKCYSIRSIPSLPGNITSITAQDCSSLVNLPCNITELKSLTFLYLSRCHKLGAEDPQYFMKITGLTNLSQLTIHDCCVSHVPSEIGNLVSLKDLNLSYNSFSSLPDSLSSLSQLIYLNIDSCQQLRLLPLLPSNLTNILACCFSSLDVMSYLNKVCKESPFGNRFMIQLPWKEEVPDWCSYQNRGDVLSFVAPARLDNNIRGIILCANISEIFSSRIIIPKIYNRTKNASHRFKTYTSHHLTTHWWTRCMCVMCYPLDDTVLMVEPGDNLTVVVELSQGIGT</sequence>
<dbReference type="AlphaFoldDB" id="A0AAD5DE41"/>
<dbReference type="InterPro" id="IPR042197">
    <property type="entry name" value="Apaf_helical"/>
</dbReference>
<dbReference type="Proteomes" id="UP001206925">
    <property type="component" value="Unassembled WGS sequence"/>
</dbReference>
<dbReference type="EMBL" id="JAMZMK010000056">
    <property type="protein sequence ID" value="KAI7757819.1"/>
    <property type="molecule type" value="Genomic_DNA"/>
</dbReference>
<dbReference type="InterPro" id="IPR044974">
    <property type="entry name" value="Disease_R_plants"/>
</dbReference>
<dbReference type="SUPFAM" id="SSF52058">
    <property type="entry name" value="L domain-like"/>
    <property type="match status" value="1"/>
</dbReference>
<dbReference type="InterPro" id="IPR003591">
    <property type="entry name" value="Leu-rich_rpt_typical-subtyp"/>
</dbReference>
<dbReference type="PROSITE" id="PS51450">
    <property type="entry name" value="LRR"/>
    <property type="match status" value="1"/>
</dbReference>
<organism evidence="4 5">
    <name type="scientific">Ambrosia artemisiifolia</name>
    <name type="common">Common ragweed</name>
    <dbReference type="NCBI Taxonomy" id="4212"/>
    <lineage>
        <taxon>Eukaryota</taxon>
        <taxon>Viridiplantae</taxon>
        <taxon>Streptophyta</taxon>
        <taxon>Embryophyta</taxon>
        <taxon>Tracheophyta</taxon>
        <taxon>Spermatophyta</taxon>
        <taxon>Magnoliopsida</taxon>
        <taxon>eudicotyledons</taxon>
        <taxon>Gunneridae</taxon>
        <taxon>Pentapetalae</taxon>
        <taxon>asterids</taxon>
        <taxon>campanulids</taxon>
        <taxon>Asterales</taxon>
        <taxon>Asteraceae</taxon>
        <taxon>Asteroideae</taxon>
        <taxon>Heliantheae alliance</taxon>
        <taxon>Heliantheae</taxon>
        <taxon>Ambrosia</taxon>
    </lineage>
</organism>
<keyword evidence="1" id="KW-0433">Leucine-rich repeat</keyword>
<evidence type="ECO:0000313" key="4">
    <source>
        <dbReference type="EMBL" id="KAI7757819.1"/>
    </source>
</evidence>
<keyword evidence="2" id="KW-0677">Repeat</keyword>
<keyword evidence="5" id="KW-1185">Reference proteome</keyword>
<evidence type="ECO:0000313" key="5">
    <source>
        <dbReference type="Proteomes" id="UP001206925"/>
    </source>
</evidence>
<dbReference type="GO" id="GO:0051707">
    <property type="term" value="P:response to other organism"/>
    <property type="evidence" value="ECO:0007669"/>
    <property type="project" value="UniProtKB-ARBA"/>
</dbReference>
<proteinExistence type="predicted"/>
<dbReference type="SUPFAM" id="SSF52540">
    <property type="entry name" value="P-loop containing nucleoside triphosphate hydrolases"/>
    <property type="match status" value="1"/>
</dbReference>
<dbReference type="InterPro" id="IPR001611">
    <property type="entry name" value="Leu-rich_rpt"/>
</dbReference>
<evidence type="ECO:0000259" key="3">
    <source>
        <dbReference type="Pfam" id="PF23282"/>
    </source>
</evidence>
<protein>
    <recommendedName>
        <fullName evidence="3">Disease resistance protein Roq1-like winged-helix domain-containing protein</fullName>
    </recommendedName>
</protein>
<dbReference type="InterPro" id="IPR027417">
    <property type="entry name" value="P-loop_NTPase"/>
</dbReference>
<feature type="non-terminal residue" evidence="4">
    <location>
        <position position="674"/>
    </location>
</feature>
<evidence type="ECO:0000256" key="2">
    <source>
        <dbReference type="ARBA" id="ARBA00022737"/>
    </source>
</evidence>
<dbReference type="GO" id="GO:0006952">
    <property type="term" value="P:defense response"/>
    <property type="evidence" value="ECO:0007669"/>
    <property type="project" value="InterPro"/>
</dbReference>
<name>A0AAD5DE41_AMBAR</name>
<dbReference type="InterPro" id="IPR032675">
    <property type="entry name" value="LRR_dom_sf"/>
</dbReference>
<dbReference type="Pfam" id="PF23282">
    <property type="entry name" value="WHD_ROQ1"/>
    <property type="match status" value="1"/>
</dbReference>
<dbReference type="PANTHER" id="PTHR11017:SF385">
    <property type="entry name" value="DISEASE RESISTANCE PROTEIN (TIR-NBS-LRR CLASS)-RELATED"/>
    <property type="match status" value="1"/>
</dbReference>
<reference evidence="4" key="1">
    <citation type="submission" date="2022-06" db="EMBL/GenBank/DDBJ databases">
        <title>Uncovering the hologenomic basis of an extraordinary plant invasion.</title>
        <authorList>
            <person name="Bieker V.C."/>
            <person name="Martin M.D."/>
            <person name="Gilbert T."/>
            <person name="Hodgins K."/>
            <person name="Battlay P."/>
            <person name="Petersen B."/>
            <person name="Wilson J."/>
        </authorList>
    </citation>
    <scope>NUCLEOTIDE SEQUENCE</scope>
    <source>
        <strain evidence="4">AA19_3_7</strain>
        <tissue evidence="4">Leaf</tissue>
    </source>
</reference>
<gene>
    <name evidence="4" type="ORF">M8C21_027178</name>
</gene>
<dbReference type="PANTHER" id="PTHR11017">
    <property type="entry name" value="LEUCINE-RICH REPEAT-CONTAINING PROTEIN"/>
    <property type="match status" value="1"/>
</dbReference>
<dbReference type="Gene3D" id="3.80.10.10">
    <property type="entry name" value="Ribonuclease Inhibitor"/>
    <property type="match status" value="3"/>
</dbReference>